<dbReference type="PANTHER" id="PTHR21568:SF0">
    <property type="entry name" value="TRNA PSEUDOURIDINE SYNTHASE PUS10"/>
    <property type="match status" value="1"/>
</dbReference>
<dbReference type="EMBL" id="JBJKFK010000502">
    <property type="protein sequence ID" value="KAL3316667.1"/>
    <property type="molecule type" value="Genomic_DNA"/>
</dbReference>
<comment type="caution">
    <text evidence="6">The sequence shown here is derived from an EMBL/GenBank/DDBJ whole genome shotgun (WGS) entry which is preliminary data.</text>
</comment>
<dbReference type="InterPro" id="IPR048741">
    <property type="entry name" value="Pus10-like_C"/>
</dbReference>
<comment type="similarity">
    <text evidence="1">Belongs to the pseudouridine synthase Pus10 family.</text>
</comment>
<gene>
    <name evidence="6" type="ORF">Ciccas_004684</name>
</gene>
<dbReference type="AlphaFoldDB" id="A0ABD2QAV1"/>
<accession>A0ABD2QAV1</accession>
<keyword evidence="4" id="KW-0413">Isomerase</keyword>
<dbReference type="Pfam" id="PF21238">
    <property type="entry name" value="Pus10_C"/>
    <property type="match status" value="1"/>
</dbReference>
<evidence type="ECO:0000256" key="3">
    <source>
        <dbReference type="ARBA" id="ARBA00022694"/>
    </source>
</evidence>
<keyword evidence="7" id="KW-1185">Reference proteome</keyword>
<dbReference type="InterPro" id="IPR039894">
    <property type="entry name" value="Pus10-like"/>
</dbReference>
<protein>
    <recommendedName>
        <fullName evidence="2">tRNA pseudouridine(55) synthase</fullName>
        <ecNumber evidence="2">5.4.99.25</ecNumber>
    </recommendedName>
</protein>
<sequence length="129" mass="14732">MKDFDLNQWTPIRVLHRRTLSKRVRKTHSLSVYPFARVLLRHQSEPVLKDFLLMAKAHDAEKLFIIELECASGTYVKEFVHGDLGRCEPSLTSLFGCPADLLLLDVTAIHLDFPPTLPDPDVTELHLQS</sequence>
<dbReference type="SUPFAM" id="SSF55120">
    <property type="entry name" value="Pseudouridine synthase"/>
    <property type="match status" value="1"/>
</dbReference>
<proteinExistence type="inferred from homology"/>
<evidence type="ECO:0000256" key="1">
    <source>
        <dbReference type="ARBA" id="ARBA00009652"/>
    </source>
</evidence>
<dbReference type="Gene3D" id="3.30.70.3190">
    <property type="match status" value="1"/>
</dbReference>
<dbReference type="PANTHER" id="PTHR21568">
    <property type="entry name" value="TRNA PSEUDOURIDINE SYNTHASE PUS10"/>
    <property type="match status" value="1"/>
</dbReference>
<dbReference type="GO" id="GO:0160148">
    <property type="term" value="F:tRNA pseudouridine(55) synthase activity"/>
    <property type="evidence" value="ECO:0007669"/>
    <property type="project" value="UniProtKB-EC"/>
</dbReference>
<dbReference type="EC" id="5.4.99.25" evidence="2"/>
<dbReference type="Proteomes" id="UP001626550">
    <property type="component" value="Unassembled WGS sequence"/>
</dbReference>
<reference evidence="6 7" key="1">
    <citation type="submission" date="2024-11" db="EMBL/GenBank/DDBJ databases">
        <title>Adaptive evolution of stress response genes in parasites aligns with host niche diversity.</title>
        <authorList>
            <person name="Hahn C."/>
            <person name="Resl P."/>
        </authorList>
    </citation>
    <scope>NUCLEOTIDE SEQUENCE [LARGE SCALE GENOMIC DNA]</scope>
    <source>
        <strain evidence="6">EGGRZ-B1_66</strain>
        <tissue evidence="6">Body</tissue>
    </source>
</reference>
<evidence type="ECO:0000313" key="6">
    <source>
        <dbReference type="EMBL" id="KAL3316667.1"/>
    </source>
</evidence>
<feature type="domain" description="Pus10-like C-terminal" evidence="5">
    <location>
        <begin position="2"/>
        <end position="109"/>
    </location>
</feature>
<keyword evidence="3" id="KW-0819">tRNA processing</keyword>
<name>A0ABD2QAV1_9PLAT</name>
<evidence type="ECO:0000256" key="4">
    <source>
        <dbReference type="ARBA" id="ARBA00023235"/>
    </source>
</evidence>
<evidence type="ECO:0000259" key="5">
    <source>
        <dbReference type="Pfam" id="PF21238"/>
    </source>
</evidence>
<evidence type="ECO:0000313" key="7">
    <source>
        <dbReference type="Proteomes" id="UP001626550"/>
    </source>
</evidence>
<organism evidence="6 7">
    <name type="scientific">Cichlidogyrus casuarinus</name>
    <dbReference type="NCBI Taxonomy" id="1844966"/>
    <lineage>
        <taxon>Eukaryota</taxon>
        <taxon>Metazoa</taxon>
        <taxon>Spiralia</taxon>
        <taxon>Lophotrochozoa</taxon>
        <taxon>Platyhelminthes</taxon>
        <taxon>Monogenea</taxon>
        <taxon>Monopisthocotylea</taxon>
        <taxon>Dactylogyridea</taxon>
        <taxon>Ancyrocephalidae</taxon>
        <taxon>Cichlidogyrus</taxon>
    </lineage>
</organism>
<evidence type="ECO:0000256" key="2">
    <source>
        <dbReference type="ARBA" id="ARBA00012787"/>
    </source>
</evidence>
<dbReference type="InterPro" id="IPR020103">
    <property type="entry name" value="PsdUridine_synth_cat_dom_sf"/>
</dbReference>
<dbReference type="GO" id="GO:0008033">
    <property type="term" value="P:tRNA processing"/>
    <property type="evidence" value="ECO:0007669"/>
    <property type="project" value="UniProtKB-KW"/>
</dbReference>